<feature type="compositionally biased region" description="Gly residues" evidence="1">
    <location>
        <begin position="178"/>
        <end position="191"/>
    </location>
</feature>
<protein>
    <submittedName>
        <fullName evidence="3">RGS domain-containing protein</fullName>
    </submittedName>
</protein>
<keyword evidence="2" id="KW-1185">Reference proteome</keyword>
<accession>A0A1I8BSW3</accession>
<organism evidence="2 3">
    <name type="scientific">Meloidogyne hapla</name>
    <name type="common">Root-knot nematode worm</name>
    <dbReference type="NCBI Taxonomy" id="6305"/>
    <lineage>
        <taxon>Eukaryota</taxon>
        <taxon>Metazoa</taxon>
        <taxon>Ecdysozoa</taxon>
        <taxon>Nematoda</taxon>
        <taxon>Chromadorea</taxon>
        <taxon>Rhabditida</taxon>
        <taxon>Tylenchina</taxon>
        <taxon>Tylenchomorpha</taxon>
        <taxon>Tylenchoidea</taxon>
        <taxon>Meloidogynidae</taxon>
        <taxon>Meloidogyninae</taxon>
        <taxon>Meloidogyne</taxon>
    </lineage>
</organism>
<dbReference type="Proteomes" id="UP000095281">
    <property type="component" value="Unplaced"/>
</dbReference>
<dbReference type="AlphaFoldDB" id="A0A1I8BSW3"/>
<feature type="region of interest" description="Disordered" evidence="1">
    <location>
        <begin position="159"/>
        <end position="191"/>
    </location>
</feature>
<dbReference type="WBParaSite" id="MhA1_Contig58.frz3.gene6">
    <property type="protein sequence ID" value="MhA1_Contig58.frz3.gene6"/>
    <property type="gene ID" value="MhA1_Contig58.frz3.gene6"/>
</dbReference>
<name>A0A1I8BSW3_MELHA</name>
<evidence type="ECO:0000313" key="2">
    <source>
        <dbReference type="Proteomes" id="UP000095281"/>
    </source>
</evidence>
<evidence type="ECO:0000256" key="1">
    <source>
        <dbReference type="SAM" id="MobiDB-lite"/>
    </source>
</evidence>
<proteinExistence type="predicted"/>
<reference evidence="3" key="1">
    <citation type="submission" date="2016-11" db="UniProtKB">
        <authorList>
            <consortium name="WormBaseParasite"/>
        </authorList>
    </citation>
    <scope>IDENTIFICATION</scope>
</reference>
<sequence>MEKSFVVMSMSNLLTFPVMNSLNHVENELSSRVNIVHNLIYENQHQNENYVPIIFTFKRIKRKIDNKRPFSMWINEMDIDATLTKKEIEELASFLENAPNNLYEFFYSEYLANNNKIRNLLQEYYINKQLIDQTLGNEYNPELCEMIEYRGVKIPPQDRKIILPSDGDEHNSSNLQGGQSGRGGSHVPGGH</sequence>
<evidence type="ECO:0000313" key="3">
    <source>
        <dbReference type="WBParaSite" id="MhA1_Contig58.frz3.gene6"/>
    </source>
</evidence>
<feature type="compositionally biased region" description="Basic and acidic residues" evidence="1">
    <location>
        <begin position="159"/>
        <end position="171"/>
    </location>
</feature>